<dbReference type="InterPro" id="IPR025662">
    <property type="entry name" value="Sigma_54_int_dom_ATP-bd_1"/>
</dbReference>
<evidence type="ECO:0000256" key="4">
    <source>
        <dbReference type="ARBA" id="ARBA00023125"/>
    </source>
</evidence>
<sequence length="471" mass="52755">MSHILVVDDDKDVSDMLCEMVNRMGHRADRSLTLKEARQKFLSNDYDVIFLDVRLPDGNGLDVLPYVNERPFAPEVIIITAHGDPDAAELAMKNGVWDFLQKPCSLSTMKMVLSRALQYREKKDREKAPQAVLKLDGLVGSSPQFKGCLGLAAQAASGDISVLLTGETGTGKELLARAIHVNSQRAAKSFVVVDCASIPENLVESVLFGHERGAFTGADRAREGLIKQADGGTLFLDEIGELPPVIQKSFLRVLQERRFRPIGAKEEERSDFRLIAATNRRLDKMVAEGQFRTDLLFRVQALTIELPPLRERKEDIKDLTVHSLRKCCERYGTPLKGIAPELMEIFMTYEWPGNVRELANTVDSAICTGLHEPTLYPKHLPTYLRVNVTRASLKGSGDTAKTGLQGYNKTEAFTTLDVFRDSILHEAEQQYLTELLTYVRNDIREACRISGLSRSRLYALLKKHGLARNRE</sequence>
<dbReference type="PROSITE" id="PS50045">
    <property type="entry name" value="SIGMA54_INTERACT_4"/>
    <property type="match status" value="1"/>
</dbReference>
<reference evidence="9" key="2">
    <citation type="submission" date="2020-01" db="EMBL/GenBank/DDBJ databases">
        <authorList>
            <person name="Campanaro S."/>
        </authorList>
    </citation>
    <scope>NUCLEOTIDE SEQUENCE</scope>
    <source>
        <strain evidence="9">AS06rmzACSIP_7</strain>
    </source>
</reference>
<keyword evidence="1" id="KW-0547">Nucleotide-binding</keyword>
<evidence type="ECO:0000259" key="8">
    <source>
        <dbReference type="PROSITE" id="PS50110"/>
    </source>
</evidence>
<dbReference type="CDD" id="cd00009">
    <property type="entry name" value="AAA"/>
    <property type="match status" value="1"/>
</dbReference>
<evidence type="ECO:0000259" key="7">
    <source>
        <dbReference type="PROSITE" id="PS50045"/>
    </source>
</evidence>
<keyword evidence="2" id="KW-0067">ATP-binding</keyword>
<comment type="caution">
    <text evidence="9">The sequence shown here is derived from an EMBL/GenBank/DDBJ whole genome shotgun (WGS) entry which is preliminary data.</text>
</comment>
<dbReference type="SMART" id="SM00448">
    <property type="entry name" value="REC"/>
    <property type="match status" value="1"/>
</dbReference>
<dbReference type="Pfam" id="PF00158">
    <property type="entry name" value="Sigma54_activat"/>
    <property type="match status" value="1"/>
</dbReference>
<keyword evidence="5" id="KW-0804">Transcription</keyword>
<evidence type="ECO:0000256" key="6">
    <source>
        <dbReference type="PROSITE-ProRule" id="PRU00169"/>
    </source>
</evidence>
<protein>
    <submittedName>
        <fullName evidence="9">Sigma-54-dependent Fis family transcriptional regulator</fullName>
    </submittedName>
</protein>
<dbReference type="PANTHER" id="PTHR32071">
    <property type="entry name" value="TRANSCRIPTIONAL REGULATORY PROTEIN"/>
    <property type="match status" value="1"/>
</dbReference>
<evidence type="ECO:0000256" key="3">
    <source>
        <dbReference type="ARBA" id="ARBA00023015"/>
    </source>
</evidence>
<dbReference type="GO" id="GO:0006355">
    <property type="term" value="P:regulation of DNA-templated transcription"/>
    <property type="evidence" value="ECO:0007669"/>
    <property type="project" value="InterPro"/>
</dbReference>
<dbReference type="Gene3D" id="1.10.8.60">
    <property type="match status" value="1"/>
</dbReference>
<dbReference type="EMBL" id="JAAYEE010000043">
    <property type="protein sequence ID" value="NLW34381.1"/>
    <property type="molecule type" value="Genomic_DNA"/>
</dbReference>
<feature type="modified residue" description="4-aspartylphosphate" evidence="6">
    <location>
        <position position="52"/>
    </location>
</feature>
<keyword evidence="3" id="KW-0805">Transcription regulation</keyword>
<reference evidence="9" key="1">
    <citation type="journal article" date="2020" name="Biotechnol. Biofuels">
        <title>New insights from the biogas microbiome by comprehensive genome-resolved metagenomics of nearly 1600 species originating from multiple anaerobic digesters.</title>
        <authorList>
            <person name="Campanaro S."/>
            <person name="Treu L."/>
            <person name="Rodriguez-R L.M."/>
            <person name="Kovalovszki A."/>
            <person name="Ziels R.M."/>
            <person name="Maus I."/>
            <person name="Zhu X."/>
            <person name="Kougias P.G."/>
            <person name="Basile A."/>
            <person name="Luo G."/>
            <person name="Schluter A."/>
            <person name="Konstantinidis K.T."/>
            <person name="Angelidaki I."/>
        </authorList>
    </citation>
    <scope>NUCLEOTIDE SEQUENCE</scope>
    <source>
        <strain evidence="9">AS06rmzACSIP_7</strain>
    </source>
</reference>
<dbReference type="SUPFAM" id="SSF52540">
    <property type="entry name" value="P-loop containing nucleoside triphosphate hydrolases"/>
    <property type="match status" value="1"/>
</dbReference>
<dbReference type="GO" id="GO:0000160">
    <property type="term" value="P:phosphorelay signal transduction system"/>
    <property type="evidence" value="ECO:0007669"/>
    <property type="project" value="InterPro"/>
</dbReference>
<dbReference type="Gene3D" id="3.40.50.300">
    <property type="entry name" value="P-loop containing nucleotide triphosphate hydrolases"/>
    <property type="match status" value="1"/>
</dbReference>
<evidence type="ECO:0000256" key="2">
    <source>
        <dbReference type="ARBA" id="ARBA00022840"/>
    </source>
</evidence>
<name>A0A971RZV7_9BACT</name>
<dbReference type="Gene3D" id="3.40.50.2300">
    <property type="match status" value="1"/>
</dbReference>
<dbReference type="InterPro" id="IPR002078">
    <property type="entry name" value="Sigma_54_int"/>
</dbReference>
<dbReference type="Proteomes" id="UP000777265">
    <property type="component" value="Unassembled WGS sequence"/>
</dbReference>
<keyword evidence="4" id="KW-0238">DNA-binding</keyword>
<dbReference type="PROSITE" id="PS50110">
    <property type="entry name" value="RESPONSE_REGULATORY"/>
    <property type="match status" value="1"/>
</dbReference>
<dbReference type="InterPro" id="IPR025943">
    <property type="entry name" value="Sigma_54_int_dom_ATP-bd_2"/>
</dbReference>
<evidence type="ECO:0000256" key="5">
    <source>
        <dbReference type="ARBA" id="ARBA00023163"/>
    </source>
</evidence>
<dbReference type="GO" id="GO:0005524">
    <property type="term" value="F:ATP binding"/>
    <property type="evidence" value="ECO:0007669"/>
    <property type="project" value="UniProtKB-KW"/>
</dbReference>
<dbReference type="PROSITE" id="PS00676">
    <property type="entry name" value="SIGMA54_INTERACT_2"/>
    <property type="match status" value="1"/>
</dbReference>
<evidence type="ECO:0000313" key="10">
    <source>
        <dbReference type="Proteomes" id="UP000777265"/>
    </source>
</evidence>
<accession>A0A971RZV7</accession>
<evidence type="ECO:0000256" key="1">
    <source>
        <dbReference type="ARBA" id="ARBA00022741"/>
    </source>
</evidence>
<dbReference type="Gene3D" id="1.10.10.60">
    <property type="entry name" value="Homeodomain-like"/>
    <property type="match status" value="1"/>
</dbReference>
<dbReference type="PROSITE" id="PS00688">
    <property type="entry name" value="SIGMA54_INTERACT_3"/>
    <property type="match status" value="1"/>
</dbReference>
<dbReference type="InterPro" id="IPR003593">
    <property type="entry name" value="AAA+_ATPase"/>
</dbReference>
<gene>
    <name evidence="9" type="ORF">GXY80_02710</name>
</gene>
<proteinExistence type="predicted"/>
<dbReference type="FunFam" id="3.40.50.300:FF:000006">
    <property type="entry name" value="DNA-binding transcriptional regulator NtrC"/>
    <property type="match status" value="1"/>
</dbReference>
<dbReference type="InterPro" id="IPR001789">
    <property type="entry name" value="Sig_transdc_resp-reg_receiver"/>
</dbReference>
<dbReference type="GO" id="GO:0003677">
    <property type="term" value="F:DNA binding"/>
    <property type="evidence" value="ECO:0007669"/>
    <property type="project" value="UniProtKB-KW"/>
</dbReference>
<dbReference type="Pfam" id="PF00072">
    <property type="entry name" value="Response_reg"/>
    <property type="match status" value="1"/>
</dbReference>
<dbReference type="InterPro" id="IPR025944">
    <property type="entry name" value="Sigma_54_int_dom_CS"/>
</dbReference>
<evidence type="ECO:0000313" key="9">
    <source>
        <dbReference type="EMBL" id="NLW34381.1"/>
    </source>
</evidence>
<feature type="domain" description="Sigma-54 factor interaction" evidence="7">
    <location>
        <begin position="138"/>
        <end position="367"/>
    </location>
</feature>
<dbReference type="AlphaFoldDB" id="A0A971RZV7"/>
<dbReference type="InterPro" id="IPR058031">
    <property type="entry name" value="AAA_lid_NorR"/>
</dbReference>
<dbReference type="SUPFAM" id="SSF46689">
    <property type="entry name" value="Homeodomain-like"/>
    <property type="match status" value="1"/>
</dbReference>
<keyword evidence="6" id="KW-0597">Phosphoprotein</keyword>
<dbReference type="SMART" id="SM00382">
    <property type="entry name" value="AAA"/>
    <property type="match status" value="1"/>
</dbReference>
<dbReference type="InterPro" id="IPR009057">
    <property type="entry name" value="Homeodomain-like_sf"/>
</dbReference>
<dbReference type="Pfam" id="PF25601">
    <property type="entry name" value="AAA_lid_14"/>
    <property type="match status" value="1"/>
</dbReference>
<dbReference type="SUPFAM" id="SSF52172">
    <property type="entry name" value="CheY-like"/>
    <property type="match status" value="1"/>
</dbReference>
<organism evidence="9 10">
    <name type="scientific">Syntrophorhabdus aromaticivorans</name>
    <dbReference type="NCBI Taxonomy" id="328301"/>
    <lineage>
        <taxon>Bacteria</taxon>
        <taxon>Pseudomonadati</taxon>
        <taxon>Thermodesulfobacteriota</taxon>
        <taxon>Syntrophorhabdia</taxon>
        <taxon>Syntrophorhabdales</taxon>
        <taxon>Syntrophorhabdaceae</taxon>
        <taxon>Syntrophorhabdus</taxon>
    </lineage>
</organism>
<dbReference type="InterPro" id="IPR011006">
    <property type="entry name" value="CheY-like_superfamily"/>
</dbReference>
<feature type="domain" description="Response regulatory" evidence="8">
    <location>
        <begin position="3"/>
        <end position="117"/>
    </location>
</feature>
<dbReference type="PROSITE" id="PS00675">
    <property type="entry name" value="SIGMA54_INTERACT_1"/>
    <property type="match status" value="1"/>
</dbReference>
<dbReference type="PANTHER" id="PTHR32071:SF113">
    <property type="entry name" value="ALGINATE BIOSYNTHESIS TRANSCRIPTIONAL REGULATORY PROTEIN ALGB"/>
    <property type="match status" value="1"/>
</dbReference>
<dbReference type="InterPro" id="IPR027417">
    <property type="entry name" value="P-loop_NTPase"/>
</dbReference>